<protein>
    <submittedName>
        <fullName evidence="1">Uncharacterized protein</fullName>
    </submittedName>
</protein>
<dbReference type="EMBL" id="JABWDY010023836">
    <property type="protein sequence ID" value="KAF5190652.1"/>
    <property type="molecule type" value="Genomic_DNA"/>
</dbReference>
<reference evidence="1 2" key="1">
    <citation type="submission" date="2020-06" db="EMBL/GenBank/DDBJ databases">
        <title>Transcriptomic and genomic resources for Thalictrum thalictroides and T. hernandezii: Facilitating candidate gene discovery in an emerging model plant lineage.</title>
        <authorList>
            <person name="Arias T."/>
            <person name="Riano-Pachon D.M."/>
            <person name="Di Stilio V.S."/>
        </authorList>
    </citation>
    <scope>NUCLEOTIDE SEQUENCE [LARGE SCALE GENOMIC DNA]</scope>
    <source>
        <strain evidence="2">cv. WT478/WT964</strain>
        <tissue evidence="1">Leaves</tissue>
    </source>
</reference>
<gene>
    <name evidence="1" type="ORF">FRX31_019761</name>
</gene>
<dbReference type="AlphaFoldDB" id="A0A7J6W279"/>
<evidence type="ECO:0000313" key="1">
    <source>
        <dbReference type="EMBL" id="KAF5190652.1"/>
    </source>
</evidence>
<name>A0A7J6W279_THATH</name>
<proteinExistence type="predicted"/>
<evidence type="ECO:0000313" key="2">
    <source>
        <dbReference type="Proteomes" id="UP000554482"/>
    </source>
</evidence>
<organism evidence="1 2">
    <name type="scientific">Thalictrum thalictroides</name>
    <name type="common">Rue-anemone</name>
    <name type="synonym">Anemone thalictroides</name>
    <dbReference type="NCBI Taxonomy" id="46969"/>
    <lineage>
        <taxon>Eukaryota</taxon>
        <taxon>Viridiplantae</taxon>
        <taxon>Streptophyta</taxon>
        <taxon>Embryophyta</taxon>
        <taxon>Tracheophyta</taxon>
        <taxon>Spermatophyta</taxon>
        <taxon>Magnoliopsida</taxon>
        <taxon>Ranunculales</taxon>
        <taxon>Ranunculaceae</taxon>
        <taxon>Thalictroideae</taxon>
        <taxon>Thalictrum</taxon>
    </lineage>
</organism>
<comment type="caution">
    <text evidence="1">The sequence shown here is derived from an EMBL/GenBank/DDBJ whole genome shotgun (WGS) entry which is preliminary data.</text>
</comment>
<dbReference type="OrthoDB" id="2095648at2759"/>
<dbReference type="Proteomes" id="UP000554482">
    <property type="component" value="Unassembled WGS sequence"/>
</dbReference>
<keyword evidence="2" id="KW-1185">Reference proteome</keyword>
<sequence length="70" mass="8033">MDILMEFVVEEEASVRNWLELPNVLSLIFTKLGAIENLYAAQSVYSSWRNLSKRPISFARLVSMQKNGDI</sequence>
<accession>A0A7J6W279</accession>